<evidence type="ECO:0000313" key="3">
    <source>
        <dbReference type="Proteomes" id="UP000245207"/>
    </source>
</evidence>
<comment type="caution">
    <text evidence="2">The sequence shown here is derived from an EMBL/GenBank/DDBJ whole genome shotgun (WGS) entry which is preliminary data.</text>
</comment>
<protein>
    <submittedName>
        <fullName evidence="2">Uncharacterized protein</fullName>
    </submittedName>
</protein>
<dbReference type="EMBL" id="PKPP01004231">
    <property type="protein sequence ID" value="PWA65413.1"/>
    <property type="molecule type" value="Genomic_DNA"/>
</dbReference>
<keyword evidence="3" id="KW-1185">Reference proteome</keyword>
<dbReference type="OrthoDB" id="8119704at2759"/>
<sequence>MVLVDLRNHGRSTDRESLSPPHDSPDVVIRHSLGGKMVLQYGLSCAQGDYGGSTQIPKQEALYSLKTLPTPIPSKE</sequence>
<feature type="region of interest" description="Disordered" evidence="1">
    <location>
        <begin position="1"/>
        <end position="26"/>
    </location>
</feature>
<accession>A0A2U1MVW6</accession>
<dbReference type="AlphaFoldDB" id="A0A2U1MVW6"/>
<reference evidence="2 3" key="1">
    <citation type="journal article" date="2018" name="Mol. Plant">
        <title>The genome of Artemisia annua provides insight into the evolution of Asteraceae family and artemisinin biosynthesis.</title>
        <authorList>
            <person name="Shen Q."/>
            <person name="Zhang L."/>
            <person name="Liao Z."/>
            <person name="Wang S."/>
            <person name="Yan T."/>
            <person name="Shi P."/>
            <person name="Liu M."/>
            <person name="Fu X."/>
            <person name="Pan Q."/>
            <person name="Wang Y."/>
            <person name="Lv Z."/>
            <person name="Lu X."/>
            <person name="Zhang F."/>
            <person name="Jiang W."/>
            <person name="Ma Y."/>
            <person name="Chen M."/>
            <person name="Hao X."/>
            <person name="Li L."/>
            <person name="Tang Y."/>
            <person name="Lv G."/>
            <person name="Zhou Y."/>
            <person name="Sun X."/>
            <person name="Brodelius P.E."/>
            <person name="Rose J.K.C."/>
            <person name="Tang K."/>
        </authorList>
    </citation>
    <scope>NUCLEOTIDE SEQUENCE [LARGE SCALE GENOMIC DNA]</scope>
    <source>
        <strain evidence="3">cv. Huhao1</strain>
        <tissue evidence="2">Leaf</tissue>
    </source>
</reference>
<organism evidence="2 3">
    <name type="scientific">Artemisia annua</name>
    <name type="common">Sweet wormwood</name>
    <dbReference type="NCBI Taxonomy" id="35608"/>
    <lineage>
        <taxon>Eukaryota</taxon>
        <taxon>Viridiplantae</taxon>
        <taxon>Streptophyta</taxon>
        <taxon>Embryophyta</taxon>
        <taxon>Tracheophyta</taxon>
        <taxon>Spermatophyta</taxon>
        <taxon>Magnoliopsida</taxon>
        <taxon>eudicotyledons</taxon>
        <taxon>Gunneridae</taxon>
        <taxon>Pentapetalae</taxon>
        <taxon>asterids</taxon>
        <taxon>campanulids</taxon>
        <taxon>Asterales</taxon>
        <taxon>Asteraceae</taxon>
        <taxon>Asteroideae</taxon>
        <taxon>Anthemideae</taxon>
        <taxon>Artemisiinae</taxon>
        <taxon>Artemisia</taxon>
    </lineage>
</organism>
<dbReference type="Proteomes" id="UP000245207">
    <property type="component" value="Unassembled WGS sequence"/>
</dbReference>
<evidence type="ECO:0000313" key="2">
    <source>
        <dbReference type="EMBL" id="PWA65413.1"/>
    </source>
</evidence>
<name>A0A2U1MVW6_ARTAN</name>
<gene>
    <name evidence="2" type="ORF">CTI12_AA336450</name>
</gene>
<evidence type="ECO:0000256" key="1">
    <source>
        <dbReference type="SAM" id="MobiDB-lite"/>
    </source>
</evidence>
<dbReference type="STRING" id="35608.A0A2U1MVW6"/>
<proteinExistence type="predicted"/>